<name>A0AC61TFG4_EDWTA</name>
<evidence type="ECO:0000313" key="2">
    <source>
        <dbReference type="Proteomes" id="UP000245918"/>
    </source>
</evidence>
<evidence type="ECO:0000313" key="1">
    <source>
        <dbReference type="EMBL" id="UCP99432.1"/>
    </source>
</evidence>
<reference evidence="1" key="1">
    <citation type="submission" date="2021-09" db="EMBL/GenBank/DDBJ databases">
        <title>Comparative genomics of Edwardsiella genus reveals species-based diversity.</title>
        <authorList>
            <person name="Tekedar H.C."/>
            <person name="Kumru S."/>
            <person name="Waldbieser G.C."/>
            <person name="Reichley S.R."/>
            <person name="Lawrence M.L."/>
            <person name="Griffin M.J."/>
        </authorList>
    </citation>
    <scope>NUCLEOTIDE SEQUENCE</scope>
    <source>
        <strain evidence="1">ATCC 15947</strain>
    </source>
</reference>
<sequence length="222" mass="24109">MADQRNHRGWMGGIGAMALAVGLSGTAAWGAELSSGDTSLLSGFAVPGGSGTINVTGHLINSSCAISVDKNSDEFTLSQAQVRTASFNDVLVTLPFTFTVSQCADTPLLFKLRVQPHGQNFVYSFGGENILQYRLILFAKTINSEQWRSVTREVVKSLNINTNGGVAIPNYDNQREGLLFTPASESEQFTINMVITRSPLDYTPTTDAENLSTTFTYEFVYN</sequence>
<proteinExistence type="predicted"/>
<protein>
    <submittedName>
        <fullName evidence="1">Type-1 fimbrial protein, a chain</fullName>
    </submittedName>
</protein>
<dbReference type="Proteomes" id="UP000245918">
    <property type="component" value="Chromosome"/>
</dbReference>
<dbReference type="EMBL" id="CP084506">
    <property type="protein sequence ID" value="UCP99432.1"/>
    <property type="molecule type" value="Genomic_DNA"/>
</dbReference>
<gene>
    <name evidence="1" type="ORF">DCL27_12275</name>
</gene>
<organism evidence="1 2">
    <name type="scientific">Edwardsiella tarda ATCC 15947 = NBRC 105688</name>
    <dbReference type="NCBI Taxonomy" id="667121"/>
    <lineage>
        <taxon>Bacteria</taxon>
        <taxon>Pseudomonadati</taxon>
        <taxon>Pseudomonadota</taxon>
        <taxon>Gammaproteobacteria</taxon>
        <taxon>Enterobacterales</taxon>
        <taxon>Hafniaceae</taxon>
        <taxon>Edwardsiella</taxon>
    </lineage>
</organism>
<accession>A0AC61TFG4</accession>
<keyword evidence="2" id="KW-1185">Reference proteome</keyword>